<dbReference type="RefSeq" id="WP_035073155.1">
    <property type="nucleotide sequence ID" value="NZ_JMIH01000016.1"/>
</dbReference>
<dbReference type="STRING" id="1048983.EL17_08805"/>
<dbReference type="Pfam" id="PF18950">
    <property type="entry name" value="DUF5694"/>
    <property type="match status" value="1"/>
</dbReference>
<feature type="chain" id="PRO_5001695667" description="Haem-binding uptake Tiki superfamily ChaN domain-containing protein" evidence="1">
    <location>
        <begin position="20"/>
        <end position="276"/>
    </location>
</feature>
<dbReference type="eggNOG" id="ENOG502Z9GD">
    <property type="taxonomic scope" value="Bacteria"/>
</dbReference>
<evidence type="ECO:0000313" key="2">
    <source>
        <dbReference type="EMBL" id="KEO74223.1"/>
    </source>
</evidence>
<sequence>MQKIFITALFVLTSHFTSAQDLQFKTKFDDAIPVLNFGTFHMGYTPDASTTEFDEHDDENVRQVHEIAKMLAKFKPTVIVVETTAAYQEKLEKLYWEYLDNPDLKFDNPNEIELLAYEVGRLSNSKRIYGVDHKEGYNYMITRQLENPIDSTTFVRYSKMMEDNEKNHRASKGGPIPLKEMLAIINHPLYLDFLININADILTYSSTKGNAEGADEAAKYYHRNLVMYSHLNQIELNEDDRVFILMGASHTAFFNEFIKRSPKYKLVNVHDYLKQQ</sequence>
<dbReference type="AlphaFoldDB" id="A0A074L2Y1"/>
<dbReference type="EMBL" id="JMIH01000016">
    <property type="protein sequence ID" value="KEO74223.1"/>
    <property type="molecule type" value="Genomic_DNA"/>
</dbReference>
<protein>
    <recommendedName>
        <fullName evidence="4">Haem-binding uptake Tiki superfamily ChaN domain-containing protein</fullName>
    </recommendedName>
</protein>
<dbReference type="OrthoDB" id="661563at2"/>
<evidence type="ECO:0008006" key="4">
    <source>
        <dbReference type="Google" id="ProtNLM"/>
    </source>
</evidence>
<gene>
    <name evidence="2" type="ORF">EL17_08805</name>
</gene>
<organism evidence="2 3">
    <name type="scientific">Anditalea andensis</name>
    <dbReference type="NCBI Taxonomy" id="1048983"/>
    <lineage>
        <taxon>Bacteria</taxon>
        <taxon>Pseudomonadati</taxon>
        <taxon>Bacteroidota</taxon>
        <taxon>Cytophagia</taxon>
        <taxon>Cytophagales</taxon>
        <taxon>Cytophagaceae</taxon>
        <taxon>Anditalea</taxon>
    </lineage>
</organism>
<accession>A0A074L2Y1</accession>
<comment type="caution">
    <text evidence="2">The sequence shown here is derived from an EMBL/GenBank/DDBJ whole genome shotgun (WGS) entry which is preliminary data.</text>
</comment>
<name>A0A074L2Y1_9BACT</name>
<evidence type="ECO:0000313" key="3">
    <source>
        <dbReference type="Proteomes" id="UP000027821"/>
    </source>
</evidence>
<feature type="signal peptide" evidence="1">
    <location>
        <begin position="1"/>
        <end position="19"/>
    </location>
</feature>
<dbReference type="InterPro" id="IPR043749">
    <property type="entry name" value="DUF5694"/>
</dbReference>
<dbReference type="Proteomes" id="UP000027821">
    <property type="component" value="Unassembled WGS sequence"/>
</dbReference>
<keyword evidence="3" id="KW-1185">Reference proteome</keyword>
<proteinExistence type="predicted"/>
<evidence type="ECO:0000256" key="1">
    <source>
        <dbReference type="SAM" id="SignalP"/>
    </source>
</evidence>
<reference evidence="2 3" key="1">
    <citation type="submission" date="2014-04" db="EMBL/GenBank/DDBJ databases">
        <title>Characterization and application of a salt tolerant electro-active bacterium.</title>
        <authorList>
            <person name="Yang L."/>
            <person name="Wei S."/>
            <person name="Tay Q.X.M."/>
        </authorList>
    </citation>
    <scope>NUCLEOTIDE SEQUENCE [LARGE SCALE GENOMIC DNA]</scope>
    <source>
        <strain evidence="2 3">LY1</strain>
    </source>
</reference>
<keyword evidence="1" id="KW-0732">Signal</keyword>